<accession>A0A9P6AAG8</accession>
<evidence type="ECO:0000313" key="1">
    <source>
        <dbReference type="EMBL" id="KAF9502728.1"/>
    </source>
</evidence>
<dbReference type="Proteomes" id="UP000886523">
    <property type="component" value="Unassembled WGS sequence"/>
</dbReference>
<dbReference type="OrthoDB" id="2340858at2759"/>
<reference evidence="1" key="1">
    <citation type="journal article" date="2020" name="Nat. Commun.">
        <title>Large-scale genome sequencing of mycorrhizal fungi provides insights into the early evolution of symbiotic traits.</title>
        <authorList>
            <person name="Miyauchi S."/>
            <person name="Kiss E."/>
            <person name="Kuo A."/>
            <person name="Drula E."/>
            <person name="Kohler A."/>
            <person name="Sanchez-Garcia M."/>
            <person name="Morin E."/>
            <person name="Andreopoulos B."/>
            <person name="Barry K.W."/>
            <person name="Bonito G."/>
            <person name="Buee M."/>
            <person name="Carver A."/>
            <person name="Chen C."/>
            <person name="Cichocki N."/>
            <person name="Clum A."/>
            <person name="Culley D."/>
            <person name="Crous P.W."/>
            <person name="Fauchery L."/>
            <person name="Girlanda M."/>
            <person name="Hayes R.D."/>
            <person name="Keri Z."/>
            <person name="LaButti K."/>
            <person name="Lipzen A."/>
            <person name="Lombard V."/>
            <person name="Magnuson J."/>
            <person name="Maillard F."/>
            <person name="Murat C."/>
            <person name="Nolan M."/>
            <person name="Ohm R.A."/>
            <person name="Pangilinan J."/>
            <person name="Pereira M.F."/>
            <person name="Perotto S."/>
            <person name="Peter M."/>
            <person name="Pfister S."/>
            <person name="Riley R."/>
            <person name="Sitrit Y."/>
            <person name="Stielow J.B."/>
            <person name="Szollosi G."/>
            <person name="Zifcakova L."/>
            <person name="Stursova M."/>
            <person name="Spatafora J.W."/>
            <person name="Tedersoo L."/>
            <person name="Vaario L.M."/>
            <person name="Yamada A."/>
            <person name="Yan M."/>
            <person name="Wang P."/>
            <person name="Xu J."/>
            <person name="Bruns T."/>
            <person name="Baldrian P."/>
            <person name="Vilgalys R."/>
            <person name="Dunand C."/>
            <person name="Henrissat B."/>
            <person name="Grigoriev I.V."/>
            <person name="Hibbett D."/>
            <person name="Nagy L.G."/>
            <person name="Martin F.M."/>
        </authorList>
    </citation>
    <scope>NUCLEOTIDE SEQUENCE</scope>
    <source>
        <strain evidence="1">UP504</strain>
    </source>
</reference>
<protein>
    <submittedName>
        <fullName evidence="1">Uncharacterized protein</fullName>
    </submittedName>
</protein>
<proteinExistence type="predicted"/>
<sequence length="96" mass="10816">MYIPQLSNQKAFDSFILIDGVLHFFQFTIGSKHAINRGLVGVGEKYGFPKDMAKWHFTFVMPPNRVLKVPQAHQGPLKDSKLYSAILDVGVEIPVE</sequence>
<name>A0A9P6AAG8_9AGAM</name>
<gene>
    <name evidence="1" type="ORF">BS47DRAFT_1356823</name>
</gene>
<dbReference type="EMBL" id="MU129673">
    <property type="protein sequence ID" value="KAF9502728.1"/>
    <property type="molecule type" value="Genomic_DNA"/>
</dbReference>
<comment type="caution">
    <text evidence="1">The sequence shown here is derived from an EMBL/GenBank/DDBJ whole genome shotgun (WGS) entry which is preliminary data.</text>
</comment>
<organism evidence="1 2">
    <name type="scientific">Hydnum rufescens UP504</name>
    <dbReference type="NCBI Taxonomy" id="1448309"/>
    <lineage>
        <taxon>Eukaryota</taxon>
        <taxon>Fungi</taxon>
        <taxon>Dikarya</taxon>
        <taxon>Basidiomycota</taxon>
        <taxon>Agaricomycotina</taxon>
        <taxon>Agaricomycetes</taxon>
        <taxon>Cantharellales</taxon>
        <taxon>Hydnaceae</taxon>
        <taxon>Hydnum</taxon>
    </lineage>
</organism>
<keyword evidence="2" id="KW-1185">Reference proteome</keyword>
<dbReference type="AlphaFoldDB" id="A0A9P6AAG8"/>
<evidence type="ECO:0000313" key="2">
    <source>
        <dbReference type="Proteomes" id="UP000886523"/>
    </source>
</evidence>